<dbReference type="KEGG" id="ant:Arnit_2273"/>
<name>D5V0W2_ARCNC</name>
<protein>
    <submittedName>
        <fullName evidence="1">Uncharacterized protein</fullName>
    </submittedName>
</protein>
<dbReference type="EMBL" id="CP001999">
    <property type="protein sequence ID" value="ADG93924.1"/>
    <property type="molecule type" value="Genomic_DNA"/>
</dbReference>
<dbReference type="AlphaFoldDB" id="D5V0W2"/>
<dbReference type="STRING" id="572480.Arnit_2273"/>
<proteinExistence type="predicted"/>
<evidence type="ECO:0000313" key="2">
    <source>
        <dbReference type="Proteomes" id="UP000000939"/>
    </source>
</evidence>
<sequence>MGIKEDILNASKKVGINPYTDPFKASTLGLNANKYGSFSDYCSETESASGKYSKTIILKVVERNKSKKPFKYLLL</sequence>
<keyword evidence="2" id="KW-1185">Reference proteome</keyword>
<reference evidence="1 2" key="1">
    <citation type="journal article" date="2010" name="Stand. Genomic Sci.">
        <title>Complete genome sequence of Arcobacter nitrofigilis type strain (CI).</title>
        <authorList>
            <person name="Pati A."/>
            <person name="Gronow S."/>
            <person name="Lapidus A."/>
            <person name="Copeland A."/>
            <person name="Glavina Del Rio T."/>
            <person name="Nolan M."/>
            <person name="Lucas S."/>
            <person name="Tice H."/>
            <person name="Cheng J.F."/>
            <person name="Han C."/>
            <person name="Chertkov O."/>
            <person name="Bruce D."/>
            <person name="Tapia R."/>
            <person name="Goodwin L."/>
            <person name="Pitluck S."/>
            <person name="Liolios K."/>
            <person name="Ivanova N."/>
            <person name="Mavromatis K."/>
            <person name="Chen A."/>
            <person name="Palaniappan K."/>
            <person name="Land M."/>
            <person name="Hauser L."/>
            <person name="Chang Y.J."/>
            <person name="Jeffries C.D."/>
            <person name="Detter J.C."/>
            <person name="Rohde M."/>
            <person name="Goker M."/>
            <person name="Bristow J."/>
            <person name="Eisen J.A."/>
            <person name="Markowitz V."/>
            <person name="Hugenholtz P."/>
            <person name="Klenk H.P."/>
            <person name="Kyrpides N.C."/>
        </authorList>
    </citation>
    <scope>NUCLEOTIDE SEQUENCE [LARGE SCALE GENOMIC DNA]</scope>
    <source>
        <strain evidence="2">ATCC 33309 / DSM 7299 / CCUG 15893 / LMG 7604 / NCTC 12251 / CI</strain>
    </source>
</reference>
<organism evidence="1 2">
    <name type="scientific">Arcobacter nitrofigilis (strain ATCC 33309 / DSM 7299 / CCUG 15893 / LMG 7604 / NCTC 12251 / CI)</name>
    <name type="common">Campylobacter nitrofigilis</name>
    <dbReference type="NCBI Taxonomy" id="572480"/>
    <lineage>
        <taxon>Bacteria</taxon>
        <taxon>Pseudomonadati</taxon>
        <taxon>Campylobacterota</taxon>
        <taxon>Epsilonproteobacteria</taxon>
        <taxon>Campylobacterales</taxon>
        <taxon>Arcobacteraceae</taxon>
        <taxon>Arcobacter</taxon>
    </lineage>
</organism>
<dbReference type="Proteomes" id="UP000000939">
    <property type="component" value="Chromosome"/>
</dbReference>
<dbReference type="RefSeq" id="WP_013136069.1">
    <property type="nucleotide sequence ID" value="NC_014166.1"/>
</dbReference>
<evidence type="ECO:0000313" key="1">
    <source>
        <dbReference type="EMBL" id="ADG93924.1"/>
    </source>
</evidence>
<gene>
    <name evidence="1" type="ordered locus">Arnit_2273</name>
</gene>
<dbReference type="HOGENOM" id="CLU_2663091_0_0_7"/>
<accession>D5V0W2</accession>